<comment type="caution">
    <text evidence="1">The sequence shown here is derived from an EMBL/GenBank/DDBJ whole genome shotgun (WGS) entry which is preliminary data.</text>
</comment>
<keyword evidence="2" id="KW-1185">Reference proteome</keyword>
<protein>
    <submittedName>
        <fullName evidence="1">RM14 protein</fullName>
    </submittedName>
</protein>
<accession>A0A836JCR9</accession>
<dbReference type="GO" id="GO:0003735">
    <property type="term" value="F:structural constituent of ribosome"/>
    <property type="evidence" value="ECO:0007669"/>
    <property type="project" value="InterPro"/>
</dbReference>
<name>A0A836JCR9_9HYME</name>
<feature type="non-terminal residue" evidence="1">
    <location>
        <position position="87"/>
    </location>
</feature>
<dbReference type="GO" id="GO:0006412">
    <property type="term" value="P:translation"/>
    <property type="evidence" value="ECO:0007669"/>
    <property type="project" value="InterPro"/>
</dbReference>
<feature type="non-terminal residue" evidence="1">
    <location>
        <position position="1"/>
    </location>
</feature>
<sequence>MDNSEIERQTMMEDKPSRCIHVYNKREVIEFSCIKDKKKGILVGLKQQQTLKVPKFDSNNLVLMDNNGKSISRYKNTGPFHTDSERK</sequence>
<dbReference type="EMBL" id="JAANHZ010000870">
    <property type="protein sequence ID" value="KAG5305764.1"/>
    <property type="molecule type" value="Genomic_DNA"/>
</dbReference>
<gene>
    <name evidence="1" type="primary">Mrpl14_1</name>
    <name evidence="1" type="ORF">G6Z75_0009307</name>
</gene>
<evidence type="ECO:0000313" key="2">
    <source>
        <dbReference type="Proteomes" id="UP000667349"/>
    </source>
</evidence>
<organism evidence="1 2">
    <name type="scientific">Acromyrmex insinuator</name>
    <dbReference type="NCBI Taxonomy" id="230686"/>
    <lineage>
        <taxon>Eukaryota</taxon>
        <taxon>Metazoa</taxon>
        <taxon>Ecdysozoa</taxon>
        <taxon>Arthropoda</taxon>
        <taxon>Hexapoda</taxon>
        <taxon>Insecta</taxon>
        <taxon>Pterygota</taxon>
        <taxon>Neoptera</taxon>
        <taxon>Endopterygota</taxon>
        <taxon>Hymenoptera</taxon>
        <taxon>Apocrita</taxon>
        <taxon>Aculeata</taxon>
        <taxon>Formicoidea</taxon>
        <taxon>Formicidae</taxon>
        <taxon>Myrmicinae</taxon>
        <taxon>Acromyrmex</taxon>
    </lineage>
</organism>
<dbReference type="GO" id="GO:0005840">
    <property type="term" value="C:ribosome"/>
    <property type="evidence" value="ECO:0007669"/>
    <property type="project" value="InterPro"/>
</dbReference>
<dbReference type="Proteomes" id="UP000667349">
    <property type="component" value="Unassembled WGS sequence"/>
</dbReference>
<dbReference type="Gene3D" id="2.40.150.20">
    <property type="entry name" value="Ribosomal protein L14"/>
    <property type="match status" value="1"/>
</dbReference>
<dbReference type="SUPFAM" id="SSF50193">
    <property type="entry name" value="Ribosomal protein L14"/>
    <property type="match status" value="1"/>
</dbReference>
<reference evidence="1" key="1">
    <citation type="submission" date="2020-02" db="EMBL/GenBank/DDBJ databases">
        <title>Relaxed selection underlies rapid genomic changes in the transitions from sociality to social parasitism in ants.</title>
        <authorList>
            <person name="Bi X."/>
        </authorList>
    </citation>
    <scope>NUCLEOTIDE SEQUENCE</scope>
    <source>
        <strain evidence="1">BGI-DK2013a</strain>
        <tissue evidence="1">Whole body</tissue>
    </source>
</reference>
<dbReference type="InterPro" id="IPR036853">
    <property type="entry name" value="Ribosomal_uL14_sf"/>
</dbReference>
<dbReference type="AlphaFoldDB" id="A0A836JCR9"/>
<evidence type="ECO:0000313" key="1">
    <source>
        <dbReference type="EMBL" id="KAG5305764.1"/>
    </source>
</evidence>
<proteinExistence type="predicted"/>